<protein>
    <submittedName>
        <fullName evidence="1">Uncharacterized protein</fullName>
    </submittedName>
</protein>
<reference evidence="1" key="2">
    <citation type="submission" date="2020-09" db="EMBL/GenBank/DDBJ databases">
        <authorList>
            <person name="Sun Q."/>
            <person name="Ohkuma M."/>
        </authorList>
    </citation>
    <scope>NUCLEOTIDE SEQUENCE</scope>
    <source>
        <strain evidence="1">JCM 4988</strain>
    </source>
</reference>
<sequence>MSVHWRAWPNATAADRDTAKLKVTDFLQKRGYLTRARARPWNLATDWREPSVIAYREIDRPGGAE</sequence>
<keyword evidence="2" id="KW-1185">Reference proteome</keyword>
<accession>A0A918Q7G5</accession>
<dbReference type="Proteomes" id="UP000630936">
    <property type="component" value="Unassembled WGS sequence"/>
</dbReference>
<evidence type="ECO:0000313" key="2">
    <source>
        <dbReference type="Proteomes" id="UP000630936"/>
    </source>
</evidence>
<gene>
    <name evidence="1" type="ORF">GCM10010387_29230</name>
</gene>
<name>A0A918Q7G5_9ACTN</name>
<comment type="caution">
    <text evidence="1">The sequence shown here is derived from an EMBL/GenBank/DDBJ whole genome shotgun (WGS) entry which is preliminary data.</text>
</comment>
<evidence type="ECO:0000313" key="1">
    <source>
        <dbReference type="EMBL" id="GGZ33249.1"/>
    </source>
</evidence>
<dbReference type="AlphaFoldDB" id="A0A918Q7G5"/>
<dbReference type="EMBL" id="BMWG01000007">
    <property type="protein sequence ID" value="GGZ33249.1"/>
    <property type="molecule type" value="Genomic_DNA"/>
</dbReference>
<reference evidence="1" key="1">
    <citation type="journal article" date="2014" name="Int. J. Syst. Evol. Microbiol.">
        <title>Complete genome sequence of Corynebacterium casei LMG S-19264T (=DSM 44701T), isolated from a smear-ripened cheese.</title>
        <authorList>
            <consortium name="US DOE Joint Genome Institute (JGI-PGF)"/>
            <person name="Walter F."/>
            <person name="Albersmeier A."/>
            <person name="Kalinowski J."/>
            <person name="Ruckert C."/>
        </authorList>
    </citation>
    <scope>NUCLEOTIDE SEQUENCE</scope>
    <source>
        <strain evidence="1">JCM 4988</strain>
    </source>
</reference>
<organism evidence="1 2">
    <name type="scientific">Streptomyces inusitatus</name>
    <dbReference type="NCBI Taxonomy" id="68221"/>
    <lineage>
        <taxon>Bacteria</taxon>
        <taxon>Bacillati</taxon>
        <taxon>Actinomycetota</taxon>
        <taxon>Actinomycetes</taxon>
        <taxon>Kitasatosporales</taxon>
        <taxon>Streptomycetaceae</taxon>
        <taxon>Streptomyces</taxon>
    </lineage>
</organism>
<proteinExistence type="predicted"/>